<dbReference type="PANTHER" id="PTHR30203">
    <property type="entry name" value="OUTER MEMBRANE CATION EFFLUX PROTEIN"/>
    <property type="match status" value="1"/>
</dbReference>
<evidence type="ECO:0000256" key="1">
    <source>
        <dbReference type="ARBA" id="ARBA00007613"/>
    </source>
</evidence>
<dbReference type="Gene3D" id="1.20.1600.10">
    <property type="entry name" value="Outer membrane efflux proteins (OEP)"/>
    <property type="match status" value="1"/>
</dbReference>
<dbReference type="GO" id="GO:0015562">
    <property type="term" value="F:efflux transmembrane transporter activity"/>
    <property type="evidence" value="ECO:0007669"/>
    <property type="project" value="InterPro"/>
</dbReference>
<dbReference type="Pfam" id="PF02321">
    <property type="entry name" value="OEP"/>
    <property type="match status" value="1"/>
</dbReference>
<dbReference type="AlphaFoldDB" id="A0A4R3YGX4"/>
<dbReference type="Proteomes" id="UP000295645">
    <property type="component" value="Unassembled WGS sequence"/>
</dbReference>
<dbReference type="OrthoDB" id="9791261at2"/>
<evidence type="ECO:0000313" key="3">
    <source>
        <dbReference type="Proteomes" id="UP000295645"/>
    </source>
</evidence>
<accession>A0A4R3YGX4</accession>
<reference evidence="2 3" key="1">
    <citation type="submission" date="2019-03" db="EMBL/GenBank/DDBJ databases">
        <title>Above-ground endophytic microbial communities from plants in different locations in the United States.</title>
        <authorList>
            <person name="Frank C."/>
        </authorList>
    </citation>
    <scope>NUCLEOTIDE SEQUENCE [LARGE SCALE GENOMIC DNA]</scope>
    <source>
        <strain evidence="2 3">LP_13_YM</strain>
    </source>
</reference>
<comment type="caution">
    <text evidence="2">The sequence shown here is derived from an EMBL/GenBank/DDBJ whole genome shotgun (WGS) entry which is preliminary data.</text>
</comment>
<dbReference type="PANTHER" id="PTHR30203:SF24">
    <property type="entry name" value="BLR4935 PROTEIN"/>
    <property type="match status" value="1"/>
</dbReference>
<comment type="similarity">
    <text evidence="1">Belongs to the outer membrane factor (OMF) (TC 1.B.17) family.</text>
</comment>
<protein>
    <submittedName>
        <fullName evidence="2">Outer membrane protein TolC</fullName>
    </submittedName>
</protein>
<dbReference type="RefSeq" id="WP_132147251.1">
    <property type="nucleotide sequence ID" value="NZ_SMCS01000011.1"/>
</dbReference>
<gene>
    <name evidence="2" type="ORF">EC912_11139</name>
</gene>
<name>A0A4R3YGX4_9GAMM</name>
<dbReference type="InterPro" id="IPR003423">
    <property type="entry name" value="OMP_efflux"/>
</dbReference>
<sequence length="453" mass="48148">MAPPVSPNRHIHACRISLTLAACIASLGGCATYKPLPLPTTATLPSDPAALHGAAQTSEPLTIADVERLVLLNSPELVSARSQRGIAQAQMLQDGLLPNPSVNAGIGYLLSGVGDSTAWTAGISQDIKSLITLAPRREAARANAAKVDASLLWQEWQTVAKARLLVVDIVEGERLLDVQTTTLTLLDKRSARVRQAVTDGNAELAAATPALAAAADARVAHDELDRKLKAQRRDLNTLLGISSKTVLPLAPLPSMTTLDAGKVRADLSTLAQRRPDLVALRLGYTAQEATLRAAVLAQFPVLSIGYSASQDNSRVRNGGPTVTFDLPVFDRNQHVIAVESATRQQLHDEYTARLATSTDEVDALLDAQQTFSGQLAAGVAALPEADRTDERARQAFDAGLMDMRAYVDLAVASLARRTAVITLEQAMLEQRVALDTLIGTGMPATLPRDVTQP</sequence>
<evidence type="ECO:0000313" key="2">
    <source>
        <dbReference type="EMBL" id="TCV91446.1"/>
    </source>
</evidence>
<dbReference type="SUPFAM" id="SSF56954">
    <property type="entry name" value="Outer membrane efflux proteins (OEP)"/>
    <property type="match status" value="1"/>
</dbReference>
<dbReference type="InterPro" id="IPR010131">
    <property type="entry name" value="MdtP/NodT-like"/>
</dbReference>
<proteinExistence type="inferred from homology"/>
<dbReference type="EMBL" id="SMCS01000011">
    <property type="protein sequence ID" value="TCV91446.1"/>
    <property type="molecule type" value="Genomic_DNA"/>
</dbReference>
<organism evidence="2 3">
    <name type="scientific">Luteibacter rhizovicinus</name>
    <dbReference type="NCBI Taxonomy" id="242606"/>
    <lineage>
        <taxon>Bacteria</taxon>
        <taxon>Pseudomonadati</taxon>
        <taxon>Pseudomonadota</taxon>
        <taxon>Gammaproteobacteria</taxon>
        <taxon>Lysobacterales</taxon>
        <taxon>Rhodanobacteraceae</taxon>
        <taxon>Luteibacter</taxon>
    </lineage>
</organism>
<keyword evidence="3" id="KW-1185">Reference proteome</keyword>